<evidence type="ECO:0000313" key="4">
    <source>
        <dbReference type="Proteomes" id="UP000660380"/>
    </source>
</evidence>
<dbReference type="EMBL" id="JACJTA010000007">
    <property type="protein sequence ID" value="MBD2603918.1"/>
    <property type="molecule type" value="Genomic_DNA"/>
</dbReference>
<organism evidence="3 4">
    <name type="scientific">Scytonema hofmannii FACHB-248</name>
    <dbReference type="NCBI Taxonomy" id="1842502"/>
    <lineage>
        <taxon>Bacteria</taxon>
        <taxon>Bacillati</taxon>
        <taxon>Cyanobacteriota</taxon>
        <taxon>Cyanophyceae</taxon>
        <taxon>Nostocales</taxon>
        <taxon>Scytonemataceae</taxon>
        <taxon>Scytonema</taxon>
    </lineage>
</organism>
<comment type="caution">
    <text evidence="3">The sequence shown here is derived from an EMBL/GenBank/DDBJ whole genome shotgun (WGS) entry which is preliminary data.</text>
</comment>
<keyword evidence="1" id="KW-0472">Membrane</keyword>
<keyword evidence="1" id="KW-1133">Transmembrane helix</keyword>
<evidence type="ECO:0000313" key="3">
    <source>
        <dbReference type="EMBL" id="MBD2603918.1"/>
    </source>
</evidence>
<evidence type="ECO:0000259" key="2">
    <source>
        <dbReference type="SMART" id="SM01111"/>
    </source>
</evidence>
<accession>A0ABR8GKQ6</accession>
<dbReference type="Gene3D" id="2.30.60.10">
    <property type="entry name" value="Cyanovirin-N"/>
    <property type="match status" value="1"/>
</dbReference>
<keyword evidence="1" id="KW-0812">Transmembrane</keyword>
<dbReference type="Pfam" id="PF08881">
    <property type="entry name" value="CVNH"/>
    <property type="match status" value="1"/>
</dbReference>
<keyword evidence="4" id="KW-1185">Reference proteome</keyword>
<dbReference type="InterPro" id="IPR036673">
    <property type="entry name" value="Cyanovirin-N_sf"/>
</dbReference>
<feature type="domain" description="Cyanovirin-N" evidence="2">
    <location>
        <begin position="34"/>
        <end position="140"/>
    </location>
</feature>
<dbReference type="PANTHER" id="PTHR42076">
    <property type="entry name" value="CYANOVIRIN-N HOMOLOG"/>
    <property type="match status" value="1"/>
</dbReference>
<dbReference type="SMART" id="SM01111">
    <property type="entry name" value="CVNH"/>
    <property type="match status" value="1"/>
</dbReference>
<dbReference type="Proteomes" id="UP000660380">
    <property type="component" value="Unassembled WGS sequence"/>
</dbReference>
<dbReference type="PANTHER" id="PTHR42076:SF1">
    <property type="entry name" value="CYANOVIRIN-N DOMAIN-CONTAINING PROTEIN"/>
    <property type="match status" value="1"/>
</dbReference>
<reference evidence="3 4" key="1">
    <citation type="journal article" date="2020" name="ISME J.">
        <title>Comparative genomics reveals insights into cyanobacterial evolution and habitat adaptation.</title>
        <authorList>
            <person name="Chen M.Y."/>
            <person name="Teng W.K."/>
            <person name="Zhao L."/>
            <person name="Hu C.X."/>
            <person name="Zhou Y.K."/>
            <person name="Han B.P."/>
            <person name="Song L.R."/>
            <person name="Shu W.S."/>
        </authorList>
    </citation>
    <scope>NUCLEOTIDE SEQUENCE [LARGE SCALE GENOMIC DNA]</scope>
    <source>
        <strain evidence="3 4">FACHB-248</strain>
    </source>
</reference>
<dbReference type="InterPro" id="IPR011058">
    <property type="entry name" value="Cyanovirin-N"/>
</dbReference>
<dbReference type="SUPFAM" id="SSF51322">
    <property type="entry name" value="Cyanovirin-N"/>
    <property type="match status" value="1"/>
</dbReference>
<gene>
    <name evidence="3" type="ORF">H6G81_05060</name>
</gene>
<feature type="transmembrane region" description="Helical" evidence="1">
    <location>
        <begin position="7"/>
        <end position="26"/>
    </location>
</feature>
<dbReference type="RefSeq" id="WP_029632763.1">
    <property type="nucleotide sequence ID" value="NZ_JACJTA010000007.1"/>
</dbReference>
<name>A0ABR8GKQ6_9CYAN</name>
<evidence type="ECO:0000256" key="1">
    <source>
        <dbReference type="SAM" id="Phobius"/>
    </source>
</evidence>
<proteinExistence type="predicted"/>
<protein>
    <submittedName>
        <fullName evidence="3">Cyanovirin</fullName>
    </submittedName>
</protein>
<sequence length="141" mass="15608">MKKLWQLLKVTMVFLFAFVMSFNFVVDQAIATGQFSLSCDKNNIEINGSILSTKCQKNNGDFQETSIDLNRYIGNLDGKLSWGDQDFSKTCKNIGAAQLLSTRQLILVAECQPAVGGDVYSPSEIELDAHITNADGTLKYE</sequence>